<keyword evidence="4" id="KW-0808">Transferase</keyword>
<dbReference type="GO" id="GO:0000156">
    <property type="term" value="F:phosphorelay response regulator activity"/>
    <property type="evidence" value="ECO:0007669"/>
    <property type="project" value="TreeGrafter"/>
</dbReference>
<dbReference type="EC" id="2.7.13.3" evidence="2"/>
<dbReference type="InterPro" id="IPR004358">
    <property type="entry name" value="Sig_transdc_His_kin-like_C"/>
</dbReference>
<dbReference type="GO" id="GO:0030295">
    <property type="term" value="F:protein kinase activator activity"/>
    <property type="evidence" value="ECO:0007669"/>
    <property type="project" value="TreeGrafter"/>
</dbReference>
<feature type="domain" description="Histidine kinase" evidence="9">
    <location>
        <begin position="156"/>
        <end position="367"/>
    </location>
</feature>
<evidence type="ECO:0000256" key="5">
    <source>
        <dbReference type="ARBA" id="ARBA00022741"/>
    </source>
</evidence>
<keyword evidence="5" id="KW-0547">Nucleotide-binding</keyword>
<dbReference type="AlphaFoldDB" id="S9QHP2"/>
<dbReference type="PANTHER" id="PTHR42878:SF7">
    <property type="entry name" value="SENSOR HISTIDINE KINASE GLRK"/>
    <property type="match status" value="1"/>
</dbReference>
<protein>
    <recommendedName>
        <fullName evidence="2">histidine kinase</fullName>
        <ecNumber evidence="2">2.7.13.3</ecNumber>
    </recommendedName>
</protein>
<dbReference type="GO" id="GO:0007234">
    <property type="term" value="P:osmosensory signaling via phosphorelay pathway"/>
    <property type="evidence" value="ECO:0007669"/>
    <property type="project" value="TreeGrafter"/>
</dbReference>
<keyword evidence="3" id="KW-0597">Phosphoprotein</keyword>
<dbReference type="SMART" id="SM00388">
    <property type="entry name" value="HisKA"/>
    <property type="match status" value="1"/>
</dbReference>
<keyword evidence="6 10" id="KW-0418">Kinase</keyword>
<dbReference type="SUPFAM" id="SSF55781">
    <property type="entry name" value="GAF domain-like"/>
    <property type="match status" value="1"/>
</dbReference>
<organism evidence="10 11">
    <name type="scientific">Cystobacter fuscus (strain ATCC 25194 / DSM 2262 / NBRC 100088 / M29)</name>
    <dbReference type="NCBI Taxonomy" id="1242864"/>
    <lineage>
        <taxon>Bacteria</taxon>
        <taxon>Pseudomonadati</taxon>
        <taxon>Myxococcota</taxon>
        <taxon>Myxococcia</taxon>
        <taxon>Myxococcales</taxon>
        <taxon>Cystobacterineae</taxon>
        <taxon>Archangiaceae</taxon>
        <taxon>Cystobacter</taxon>
    </lineage>
</organism>
<dbReference type="Pfam" id="PF02518">
    <property type="entry name" value="HATPase_c"/>
    <property type="match status" value="1"/>
</dbReference>
<dbReference type="GO" id="GO:0005524">
    <property type="term" value="F:ATP binding"/>
    <property type="evidence" value="ECO:0007669"/>
    <property type="project" value="UniProtKB-KW"/>
</dbReference>
<dbReference type="InterPro" id="IPR005467">
    <property type="entry name" value="His_kinase_dom"/>
</dbReference>
<dbReference type="PANTHER" id="PTHR42878">
    <property type="entry name" value="TWO-COMPONENT HISTIDINE KINASE"/>
    <property type="match status" value="1"/>
</dbReference>
<dbReference type="SUPFAM" id="SSF47384">
    <property type="entry name" value="Homodimeric domain of signal transducing histidine kinase"/>
    <property type="match status" value="1"/>
</dbReference>
<dbReference type="CDD" id="cd00082">
    <property type="entry name" value="HisKA"/>
    <property type="match status" value="1"/>
</dbReference>
<reference evidence="10" key="1">
    <citation type="submission" date="2013-05" db="EMBL/GenBank/DDBJ databases">
        <title>Genome assembly of Cystobacter fuscus DSM 2262.</title>
        <authorList>
            <person name="Sharma G."/>
            <person name="Khatri I."/>
            <person name="Kaur C."/>
            <person name="Mayilraj S."/>
            <person name="Subramanian S."/>
        </authorList>
    </citation>
    <scope>NUCLEOTIDE SEQUENCE [LARGE SCALE GENOMIC DNA]</scope>
    <source>
        <strain evidence="10">DSM 2262</strain>
    </source>
</reference>
<dbReference type="EMBL" id="ANAH02000067">
    <property type="protein sequence ID" value="EPX55968.1"/>
    <property type="molecule type" value="Genomic_DNA"/>
</dbReference>
<dbReference type="Pfam" id="PF00512">
    <property type="entry name" value="HisKA"/>
    <property type="match status" value="1"/>
</dbReference>
<dbReference type="InterPro" id="IPR036890">
    <property type="entry name" value="HATPase_C_sf"/>
</dbReference>
<dbReference type="GO" id="GO:0000155">
    <property type="term" value="F:phosphorelay sensor kinase activity"/>
    <property type="evidence" value="ECO:0007669"/>
    <property type="project" value="InterPro"/>
</dbReference>
<evidence type="ECO:0000256" key="8">
    <source>
        <dbReference type="ARBA" id="ARBA00023012"/>
    </source>
</evidence>
<gene>
    <name evidence="10" type="ORF">D187_008223</name>
</gene>
<dbReference type="SUPFAM" id="SSF55874">
    <property type="entry name" value="ATPase domain of HSP90 chaperone/DNA topoisomerase II/histidine kinase"/>
    <property type="match status" value="1"/>
</dbReference>
<dbReference type="eggNOG" id="COG2205">
    <property type="taxonomic scope" value="Bacteria"/>
</dbReference>
<evidence type="ECO:0000256" key="3">
    <source>
        <dbReference type="ARBA" id="ARBA00022553"/>
    </source>
</evidence>
<comment type="catalytic activity">
    <reaction evidence="1">
        <text>ATP + protein L-histidine = ADP + protein N-phospho-L-histidine.</text>
        <dbReference type="EC" id="2.7.13.3"/>
    </reaction>
</comment>
<keyword evidence="8" id="KW-0902">Two-component regulatory system</keyword>
<dbReference type="InterPro" id="IPR003661">
    <property type="entry name" value="HisK_dim/P_dom"/>
</dbReference>
<dbReference type="Gene3D" id="3.30.565.10">
    <property type="entry name" value="Histidine kinase-like ATPase, C-terminal domain"/>
    <property type="match status" value="1"/>
</dbReference>
<name>S9QHP2_CYSF2</name>
<keyword evidence="11" id="KW-1185">Reference proteome</keyword>
<dbReference type="InterPro" id="IPR036097">
    <property type="entry name" value="HisK_dim/P_sf"/>
</dbReference>
<evidence type="ECO:0000256" key="7">
    <source>
        <dbReference type="ARBA" id="ARBA00022840"/>
    </source>
</evidence>
<dbReference type="Proteomes" id="UP000011682">
    <property type="component" value="Unassembled WGS sequence"/>
</dbReference>
<dbReference type="Gene3D" id="3.30.450.40">
    <property type="match status" value="1"/>
</dbReference>
<dbReference type="SMART" id="SM00387">
    <property type="entry name" value="HATPase_c"/>
    <property type="match status" value="1"/>
</dbReference>
<dbReference type="InterPro" id="IPR050351">
    <property type="entry name" value="BphY/WalK/GraS-like"/>
</dbReference>
<sequence>MTETTGLRFSLVARVTQDTWTACAVHDELAFGLKAGGTLDVTTTLCSEVRDSHTPIVISHVSEDPHYCTHRTPKLYGLESYIAVPIYLKNGEYFGNLCAMDSRPTPLGAPNILAMMKLFAELIALQLDAEARQEATREQLRSEQEAAELREQFIAVLGHDLRNPLASVVVGAGSLMRGPLSERQVDVVRRIRESCRRMSRLVDDVMDFARTRLGGGIGLVLSTVDDLPATLRHVVSELESAHPARVIRFTADGDFTGVRCDRERIGQLLSNLLANALEHGDASEPVDVSLRRGAAGVVLSVTNRGTPIPAEMLPLLFRPYFRGPAGHPRTGLGLGLFIVSEIARAHGGVLEVSSSREEGTVFTLTLN</sequence>
<dbReference type="Pfam" id="PF01590">
    <property type="entry name" value="GAF"/>
    <property type="match status" value="1"/>
</dbReference>
<evidence type="ECO:0000256" key="4">
    <source>
        <dbReference type="ARBA" id="ARBA00022679"/>
    </source>
</evidence>
<comment type="caution">
    <text evidence="10">The sequence shown here is derived from an EMBL/GenBank/DDBJ whole genome shotgun (WGS) entry which is preliminary data.</text>
</comment>
<dbReference type="InterPro" id="IPR003018">
    <property type="entry name" value="GAF"/>
</dbReference>
<evidence type="ECO:0000313" key="10">
    <source>
        <dbReference type="EMBL" id="EPX55968.1"/>
    </source>
</evidence>
<accession>S9QHP2</accession>
<evidence type="ECO:0000259" key="9">
    <source>
        <dbReference type="PROSITE" id="PS50109"/>
    </source>
</evidence>
<dbReference type="CDD" id="cd00075">
    <property type="entry name" value="HATPase"/>
    <property type="match status" value="1"/>
</dbReference>
<evidence type="ECO:0000313" key="11">
    <source>
        <dbReference type="Proteomes" id="UP000011682"/>
    </source>
</evidence>
<evidence type="ECO:0000256" key="6">
    <source>
        <dbReference type="ARBA" id="ARBA00022777"/>
    </source>
</evidence>
<evidence type="ECO:0000256" key="2">
    <source>
        <dbReference type="ARBA" id="ARBA00012438"/>
    </source>
</evidence>
<dbReference type="InterPro" id="IPR003594">
    <property type="entry name" value="HATPase_dom"/>
</dbReference>
<evidence type="ECO:0000256" key="1">
    <source>
        <dbReference type="ARBA" id="ARBA00000085"/>
    </source>
</evidence>
<keyword evidence="7" id="KW-0067">ATP-binding</keyword>
<dbReference type="Gene3D" id="1.10.287.130">
    <property type="match status" value="1"/>
</dbReference>
<dbReference type="InterPro" id="IPR029016">
    <property type="entry name" value="GAF-like_dom_sf"/>
</dbReference>
<dbReference type="PROSITE" id="PS50109">
    <property type="entry name" value="HIS_KIN"/>
    <property type="match status" value="1"/>
</dbReference>
<proteinExistence type="predicted"/>
<dbReference type="PRINTS" id="PR00344">
    <property type="entry name" value="BCTRLSENSOR"/>
</dbReference>